<sequence length="259" mass="30497">MNIIPGIVNRKIISGHNVATRQKIRTFLKYLFKRPVEYPFHITRPEKCEFDLIVKEMYRSFYPDEPVSFSLKFRCDPKLDELVYEALSENISVVAKCRYSGELLAASINRTTNPWDSNLLDRIACTLCTKGKNILHLRAHLMRAHDLWKYYGVQKIFDVQYMFVKKEERKQGIPWQLITASRNISADCGYPIFRIISTNEYLHKVCEKYRMHRIYELPFCTYIGADWKPVCEPPPPHFSARVYIDNTPHLTFNELKAAH</sequence>
<dbReference type="PANTHER" id="PTHR20905">
    <property type="entry name" value="N-ACETYLTRANSFERASE-RELATED"/>
    <property type="match status" value="1"/>
</dbReference>
<dbReference type="AlphaFoldDB" id="A0AAW1TV07"/>
<dbReference type="EMBL" id="JARQZJ010000032">
    <property type="protein sequence ID" value="KAK9874624.1"/>
    <property type="molecule type" value="Genomic_DNA"/>
</dbReference>
<proteinExistence type="predicted"/>
<organism evidence="1 2">
    <name type="scientific">Henosepilachna vigintioctopunctata</name>
    <dbReference type="NCBI Taxonomy" id="420089"/>
    <lineage>
        <taxon>Eukaryota</taxon>
        <taxon>Metazoa</taxon>
        <taxon>Ecdysozoa</taxon>
        <taxon>Arthropoda</taxon>
        <taxon>Hexapoda</taxon>
        <taxon>Insecta</taxon>
        <taxon>Pterygota</taxon>
        <taxon>Neoptera</taxon>
        <taxon>Endopterygota</taxon>
        <taxon>Coleoptera</taxon>
        <taxon>Polyphaga</taxon>
        <taxon>Cucujiformia</taxon>
        <taxon>Coccinelloidea</taxon>
        <taxon>Coccinellidae</taxon>
        <taxon>Epilachninae</taxon>
        <taxon>Epilachnini</taxon>
        <taxon>Henosepilachna</taxon>
    </lineage>
</organism>
<evidence type="ECO:0000313" key="2">
    <source>
        <dbReference type="Proteomes" id="UP001431783"/>
    </source>
</evidence>
<gene>
    <name evidence="1" type="ORF">WA026_005453</name>
</gene>
<comment type="caution">
    <text evidence="1">The sequence shown here is derived from an EMBL/GenBank/DDBJ whole genome shotgun (WGS) entry which is preliminary data.</text>
</comment>
<dbReference type="Gene3D" id="3.40.630.30">
    <property type="match status" value="1"/>
</dbReference>
<dbReference type="SUPFAM" id="SSF55729">
    <property type="entry name" value="Acyl-CoA N-acyltransferases (Nat)"/>
    <property type="match status" value="1"/>
</dbReference>
<accession>A0AAW1TV07</accession>
<dbReference type="InterPro" id="IPR016181">
    <property type="entry name" value="Acyl_CoA_acyltransferase"/>
</dbReference>
<reference evidence="1 2" key="1">
    <citation type="submission" date="2023-03" db="EMBL/GenBank/DDBJ databases">
        <title>Genome insight into feeding habits of ladybird beetles.</title>
        <authorList>
            <person name="Li H.-S."/>
            <person name="Huang Y.-H."/>
            <person name="Pang H."/>
        </authorList>
    </citation>
    <scope>NUCLEOTIDE SEQUENCE [LARGE SCALE GENOMIC DNA]</scope>
    <source>
        <strain evidence="1">SYSU_2023b</strain>
        <tissue evidence="1">Whole body</tissue>
    </source>
</reference>
<name>A0AAW1TV07_9CUCU</name>
<protein>
    <submittedName>
        <fullName evidence="1">Uncharacterized protein</fullName>
    </submittedName>
</protein>
<dbReference type="PANTHER" id="PTHR20905:SF1">
    <property type="entry name" value="AT07410P-RELATED"/>
    <property type="match status" value="1"/>
</dbReference>
<keyword evidence="2" id="KW-1185">Reference proteome</keyword>
<dbReference type="GO" id="GO:0008080">
    <property type="term" value="F:N-acetyltransferase activity"/>
    <property type="evidence" value="ECO:0007669"/>
    <property type="project" value="TreeGrafter"/>
</dbReference>
<evidence type="ECO:0000313" key="1">
    <source>
        <dbReference type="EMBL" id="KAK9874624.1"/>
    </source>
</evidence>
<dbReference type="Proteomes" id="UP001431783">
    <property type="component" value="Unassembled WGS sequence"/>
</dbReference>